<feature type="signal peptide" evidence="1">
    <location>
        <begin position="1"/>
        <end position="20"/>
    </location>
</feature>
<evidence type="ECO:0000313" key="2">
    <source>
        <dbReference type="EMBL" id="BDG09911.1"/>
    </source>
</evidence>
<dbReference type="SUPFAM" id="SSF52833">
    <property type="entry name" value="Thioredoxin-like"/>
    <property type="match status" value="1"/>
</dbReference>
<name>A0ABM7XDF7_9BACT</name>
<evidence type="ECO:0008006" key="4">
    <source>
        <dbReference type="Google" id="ProtNLM"/>
    </source>
</evidence>
<proteinExistence type="predicted"/>
<dbReference type="Proteomes" id="UP001162734">
    <property type="component" value="Chromosome"/>
</dbReference>
<dbReference type="Gene3D" id="3.40.30.10">
    <property type="entry name" value="Glutaredoxin"/>
    <property type="match status" value="1"/>
</dbReference>
<reference evidence="3" key="1">
    <citation type="journal article" date="2022" name="Int. J. Syst. Evol. Microbiol.">
        <title>Anaeromyxobacter oryzae sp. nov., Anaeromyxobacter diazotrophicus sp. nov. and Anaeromyxobacter paludicola sp. nov., isolated from paddy soils.</title>
        <authorList>
            <person name="Itoh H."/>
            <person name="Xu Z."/>
            <person name="Mise K."/>
            <person name="Masuda Y."/>
            <person name="Ushijima N."/>
            <person name="Hayakawa C."/>
            <person name="Shiratori Y."/>
            <person name="Senoo K."/>
        </authorList>
    </citation>
    <scope>NUCLEOTIDE SEQUENCE [LARGE SCALE GENOMIC DNA]</scope>
    <source>
        <strain evidence="3">Red630</strain>
    </source>
</reference>
<keyword evidence="3" id="KW-1185">Reference proteome</keyword>
<evidence type="ECO:0000313" key="3">
    <source>
        <dbReference type="Proteomes" id="UP001162734"/>
    </source>
</evidence>
<protein>
    <recommendedName>
        <fullName evidence="4">Alkyl hydroperoxide reductase subunit C/ Thiol specific antioxidant domain-containing protein</fullName>
    </recommendedName>
</protein>
<gene>
    <name evidence="2" type="ORF">AMPC_30240</name>
</gene>
<keyword evidence="1" id="KW-0732">Signal</keyword>
<dbReference type="InterPro" id="IPR036249">
    <property type="entry name" value="Thioredoxin-like_sf"/>
</dbReference>
<accession>A0ABM7XDF7</accession>
<dbReference type="EMBL" id="AP025592">
    <property type="protein sequence ID" value="BDG09911.1"/>
    <property type="molecule type" value="Genomic_DNA"/>
</dbReference>
<sequence length="177" mass="18517">MARLAVLALASLLCALPASAAAGRFSLRVSVGDPLADARLMGLDGRPVRLLADRAPTVFLFLRPGDEGSREALQGLLALRAALAGKPVRLVAVVSPADGPERVRALLRDSPGLTVLVDRGDALHARLGTFPLPAVGLAGPDHRLAAFEPWTDRDETAALARAIEELLDGPTVAAAWR</sequence>
<evidence type="ECO:0000256" key="1">
    <source>
        <dbReference type="SAM" id="SignalP"/>
    </source>
</evidence>
<organism evidence="2 3">
    <name type="scientific">Anaeromyxobacter paludicola</name>
    <dbReference type="NCBI Taxonomy" id="2918171"/>
    <lineage>
        <taxon>Bacteria</taxon>
        <taxon>Pseudomonadati</taxon>
        <taxon>Myxococcota</taxon>
        <taxon>Myxococcia</taxon>
        <taxon>Myxococcales</taxon>
        <taxon>Cystobacterineae</taxon>
        <taxon>Anaeromyxobacteraceae</taxon>
        <taxon>Anaeromyxobacter</taxon>
    </lineage>
</organism>
<feature type="chain" id="PRO_5047124308" description="Alkyl hydroperoxide reductase subunit C/ Thiol specific antioxidant domain-containing protein" evidence="1">
    <location>
        <begin position="21"/>
        <end position="177"/>
    </location>
</feature>